<keyword evidence="9" id="KW-1185">Reference proteome</keyword>
<sequence>AGVHPAPLASGGAEGRVCRLCSSAWGDTIFAVSSGHGRCGVAVIRTSGPGSRGALQSLTGRPPLPPPRVLALRRIRDPGTGETLDRGLVVWFQGPQSFTGEDCAELHVHGGPAVVSGVLRALGEAPPIHPVPAVPSGGVPPSRGSPWGRQGPCPACVLPSPGSSRAERSGVGSWT</sequence>
<evidence type="ECO:0000256" key="3">
    <source>
        <dbReference type="ARBA" id="ARBA00022694"/>
    </source>
</evidence>
<dbReference type="AlphaFoldDB" id="A0A8V5GU02"/>
<evidence type="ECO:0000256" key="5">
    <source>
        <dbReference type="ARBA" id="ARBA00023134"/>
    </source>
</evidence>
<dbReference type="GO" id="GO:0005739">
    <property type="term" value="C:mitochondrion"/>
    <property type="evidence" value="ECO:0007669"/>
    <property type="project" value="UniProtKB-SubCell"/>
</dbReference>
<keyword evidence="3" id="KW-0819">tRNA processing</keyword>
<dbReference type="Gene3D" id="3.30.1360.120">
    <property type="entry name" value="Probable tRNA modification gtpase trme, domain 1"/>
    <property type="match status" value="1"/>
</dbReference>
<evidence type="ECO:0000256" key="6">
    <source>
        <dbReference type="SAM" id="MobiDB-lite"/>
    </source>
</evidence>
<organism evidence="8 9">
    <name type="scientific">Melopsittacus undulatus</name>
    <name type="common">Budgerigar</name>
    <name type="synonym">Psittacus undulatus</name>
    <dbReference type="NCBI Taxonomy" id="13146"/>
    <lineage>
        <taxon>Eukaryota</taxon>
        <taxon>Metazoa</taxon>
        <taxon>Chordata</taxon>
        <taxon>Craniata</taxon>
        <taxon>Vertebrata</taxon>
        <taxon>Euteleostomi</taxon>
        <taxon>Archelosauria</taxon>
        <taxon>Archosauria</taxon>
        <taxon>Dinosauria</taxon>
        <taxon>Saurischia</taxon>
        <taxon>Theropoda</taxon>
        <taxon>Coelurosauria</taxon>
        <taxon>Aves</taxon>
        <taxon>Neognathae</taxon>
        <taxon>Neoaves</taxon>
        <taxon>Telluraves</taxon>
        <taxon>Australaves</taxon>
        <taxon>Psittaciformes</taxon>
        <taxon>Psittaculidae</taxon>
        <taxon>Melopsittacus</taxon>
    </lineage>
</organism>
<keyword evidence="4" id="KW-0547">Nucleotide-binding</keyword>
<dbReference type="PANTHER" id="PTHR42714:SF2">
    <property type="entry name" value="TRNA MODIFICATION GTPASE GTPBP3, MITOCHONDRIAL"/>
    <property type="match status" value="1"/>
</dbReference>
<evidence type="ECO:0000256" key="4">
    <source>
        <dbReference type="ARBA" id="ARBA00022741"/>
    </source>
</evidence>
<dbReference type="Ensembl" id="ENSMUNT00000032594.1">
    <property type="protein sequence ID" value="ENSMUNP00000024814.1"/>
    <property type="gene ID" value="ENSMUNG00000018260.1"/>
</dbReference>
<feature type="region of interest" description="Disordered" evidence="6">
    <location>
        <begin position="132"/>
        <end position="175"/>
    </location>
</feature>
<protein>
    <recommendedName>
        <fullName evidence="7">GTP-binding protein TrmE N-terminal domain-containing protein</fullName>
    </recommendedName>
</protein>
<feature type="domain" description="GTP-binding protein TrmE N-terminal" evidence="7">
    <location>
        <begin position="28"/>
        <end position="122"/>
    </location>
</feature>
<proteinExistence type="inferred from homology"/>
<reference evidence="8" key="3">
    <citation type="submission" date="2025-09" db="UniProtKB">
        <authorList>
            <consortium name="Ensembl"/>
        </authorList>
    </citation>
    <scope>IDENTIFICATION</scope>
</reference>
<accession>A0A8V5GU02</accession>
<name>A0A8V5GU02_MELUD</name>
<reference evidence="8" key="1">
    <citation type="submission" date="2020-03" db="EMBL/GenBank/DDBJ databases">
        <title>Melopsittacus undulatus (budgerigar) genome, bMelUnd1, maternal haplotype with Z.</title>
        <authorList>
            <person name="Gedman G."/>
            <person name="Mountcastle J."/>
            <person name="Haase B."/>
            <person name="Formenti G."/>
            <person name="Wright T."/>
            <person name="Apodaca J."/>
            <person name="Pelan S."/>
            <person name="Chow W."/>
            <person name="Rhie A."/>
            <person name="Howe K."/>
            <person name="Fedrigo O."/>
            <person name="Jarvis E.D."/>
        </authorList>
    </citation>
    <scope>NUCLEOTIDE SEQUENCE [LARGE SCALE GENOMIC DNA]</scope>
</reference>
<evidence type="ECO:0000256" key="1">
    <source>
        <dbReference type="ARBA" id="ARBA00004173"/>
    </source>
</evidence>
<dbReference type="SUPFAM" id="SSF103025">
    <property type="entry name" value="Folate-binding domain"/>
    <property type="match status" value="1"/>
</dbReference>
<dbReference type="InterPro" id="IPR018948">
    <property type="entry name" value="GTP-bd_TrmE_N"/>
</dbReference>
<dbReference type="FunFam" id="3.30.1360.120:FF:000007">
    <property type="entry name" value="tRNA modification GTPase GTPBP3, mitochondrial"/>
    <property type="match status" value="1"/>
</dbReference>
<dbReference type="Proteomes" id="UP000694405">
    <property type="component" value="Chromosome 19"/>
</dbReference>
<feature type="compositionally biased region" description="Low complexity" evidence="6">
    <location>
        <begin position="134"/>
        <end position="146"/>
    </location>
</feature>
<comment type="subcellular location">
    <subcellularLocation>
        <location evidence="1">Mitochondrion</location>
    </subcellularLocation>
</comment>
<dbReference type="CDD" id="cd14858">
    <property type="entry name" value="TrmE_N"/>
    <property type="match status" value="1"/>
</dbReference>
<comment type="similarity">
    <text evidence="2">Belongs to the TRAFAC class TrmE-Era-EngA-EngB-Septin-like GTPase superfamily. TrmE GTPase family.</text>
</comment>
<dbReference type="PANTHER" id="PTHR42714">
    <property type="entry name" value="TRNA MODIFICATION GTPASE GTPBP3"/>
    <property type="match status" value="1"/>
</dbReference>
<keyword evidence="5" id="KW-0342">GTP-binding</keyword>
<dbReference type="InterPro" id="IPR027266">
    <property type="entry name" value="TrmE/GcvT-like"/>
</dbReference>
<evidence type="ECO:0000259" key="7">
    <source>
        <dbReference type="Pfam" id="PF10396"/>
    </source>
</evidence>
<dbReference type="GO" id="GO:0005525">
    <property type="term" value="F:GTP binding"/>
    <property type="evidence" value="ECO:0007669"/>
    <property type="project" value="UniProtKB-KW"/>
</dbReference>
<evidence type="ECO:0000313" key="9">
    <source>
        <dbReference type="Proteomes" id="UP000694405"/>
    </source>
</evidence>
<dbReference type="Pfam" id="PF10396">
    <property type="entry name" value="TrmE_N"/>
    <property type="match status" value="1"/>
</dbReference>
<dbReference type="GO" id="GO:0030488">
    <property type="term" value="P:tRNA methylation"/>
    <property type="evidence" value="ECO:0007669"/>
    <property type="project" value="TreeGrafter"/>
</dbReference>
<evidence type="ECO:0000256" key="2">
    <source>
        <dbReference type="ARBA" id="ARBA00011043"/>
    </source>
</evidence>
<dbReference type="GO" id="GO:0002098">
    <property type="term" value="P:tRNA wobble uridine modification"/>
    <property type="evidence" value="ECO:0007669"/>
    <property type="project" value="TreeGrafter"/>
</dbReference>
<evidence type="ECO:0000313" key="8">
    <source>
        <dbReference type="Ensembl" id="ENSMUNP00000024814.1"/>
    </source>
</evidence>
<reference evidence="8" key="2">
    <citation type="submission" date="2025-08" db="UniProtKB">
        <authorList>
            <consortium name="Ensembl"/>
        </authorList>
    </citation>
    <scope>IDENTIFICATION</scope>
</reference>